<comment type="caution">
    <text evidence="7">The sequence shown here is derived from an EMBL/GenBank/DDBJ whole genome shotgun (WGS) entry which is preliminary data.</text>
</comment>
<keyword evidence="3 6" id="KW-0812">Transmembrane</keyword>
<evidence type="ECO:0000256" key="5">
    <source>
        <dbReference type="ARBA" id="ARBA00023136"/>
    </source>
</evidence>
<keyword evidence="4 6" id="KW-1133">Transmembrane helix</keyword>
<dbReference type="InterPro" id="IPR005538">
    <property type="entry name" value="LrgA/CidA"/>
</dbReference>
<keyword evidence="7" id="KW-0378">Hydrolase</keyword>
<dbReference type="PANTHER" id="PTHR33931:SF2">
    <property type="entry name" value="HOLIN-LIKE PROTEIN CIDA"/>
    <property type="match status" value="1"/>
</dbReference>
<dbReference type="EMBL" id="NHOC01000005">
    <property type="protein sequence ID" value="OUM20398.1"/>
    <property type="molecule type" value="Genomic_DNA"/>
</dbReference>
<keyword evidence="8" id="KW-1185">Reference proteome</keyword>
<name>A0A252F3N0_9FIRM</name>
<organism evidence="7 8">
    <name type="scientific">Butyricicoccus porcorum</name>
    <dbReference type="NCBI Taxonomy" id="1945634"/>
    <lineage>
        <taxon>Bacteria</taxon>
        <taxon>Bacillati</taxon>
        <taxon>Bacillota</taxon>
        <taxon>Clostridia</taxon>
        <taxon>Eubacteriales</taxon>
        <taxon>Butyricicoccaceae</taxon>
        <taxon>Butyricicoccus</taxon>
    </lineage>
</organism>
<evidence type="ECO:0000256" key="4">
    <source>
        <dbReference type="ARBA" id="ARBA00022989"/>
    </source>
</evidence>
<comment type="subcellular location">
    <subcellularLocation>
        <location evidence="1">Cell membrane</location>
        <topology evidence="1">Multi-pass membrane protein</topology>
    </subcellularLocation>
</comment>
<protein>
    <submittedName>
        <fullName evidence="7">Murein hydrolase regulator LrgA</fullName>
    </submittedName>
</protein>
<reference evidence="7 8" key="1">
    <citation type="submission" date="2017-05" db="EMBL/GenBank/DDBJ databases">
        <title>Butyricicoccus porcorum sp. nov. a butyrate-producing bacterium from the swine intestinal tract.</title>
        <authorList>
            <person name="Trachsel J."/>
            <person name="Humphrey S."/>
            <person name="Allen H.K."/>
        </authorList>
    </citation>
    <scope>NUCLEOTIDE SEQUENCE [LARGE SCALE GENOMIC DNA]</scope>
    <source>
        <strain evidence="7">BB10</strain>
    </source>
</reference>
<feature type="transmembrane region" description="Helical" evidence="6">
    <location>
        <begin position="84"/>
        <end position="111"/>
    </location>
</feature>
<evidence type="ECO:0000256" key="1">
    <source>
        <dbReference type="ARBA" id="ARBA00004651"/>
    </source>
</evidence>
<dbReference type="OrthoDB" id="3176438at2"/>
<dbReference type="GO" id="GO:0005886">
    <property type="term" value="C:plasma membrane"/>
    <property type="evidence" value="ECO:0007669"/>
    <property type="project" value="UniProtKB-SubCell"/>
</dbReference>
<keyword evidence="2" id="KW-1003">Cell membrane</keyword>
<dbReference type="GO" id="GO:0016787">
    <property type="term" value="F:hydrolase activity"/>
    <property type="evidence" value="ECO:0007669"/>
    <property type="project" value="UniProtKB-KW"/>
</dbReference>
<dbReference type="Pfam" id="PF03788">
    <property type="entry name" value="LrgA"/>
    <property type="match status" value="1"/>
</dbReference>
<evidence type="ECO:0000256" key="2">
    <source>
        <dbReference type="ARBA" id="ARBA00022475"/>
    </source>
</evidence>
<sequence>MKLLRQFGMILLITFAGELLRMLLPLPIPASIYGMLLMLAVLMTGVIRLDEVEQAGDFLIEIMPILFVPAAVGLMDAWNELRPILLAVSVITVVVTVMVMAVTGIVTQWVIRQEKAAAARASLPHIRHSKREAIHE</sequence>
<evidence type="ECO:0000256" key="6">
    <source>
        <dbReference type="SAM" id="Phobius"/>
    </source>
</evidence>
<dbReference type="RefSeq" id="WP_087018767.1">
    <property type="nucleotide sequence ID" value="NZ_NHOC01000005.1"/>
</dbReference>
<accession>A0A252F3N0</accession>
<evidence type="ECO:0000256" key="3">
    <source>
        <dbReference type="ARBA" id="ARBA00022692"/>
    </source>
</evidence>
<dbReference type="AlphaFoldDB" id="A0A252F3N0"/>
<feature type="transmembrane region" description="Helical" evidence="6">
    <location>
        <begin position="58"/>
        <end position="78"/>
    </location>
</feature>
<dbReference type="Proteomes" id="UP000194903">
    <property type="component" value="Unassembled WGS sequence"/>
</dbReference>
<dbReference type="PANTHER" id="PTHR33931">
    <property type="entry name" value="HOLIN-LIKE PROTEIN CIDA-RELATED"/>
    <property type="match status" value="1"/>
</dbReference>
<evidence type="ECO:0000313" key="8">
    <source>
        <dbReference type="Proteomes" id="UP000194903"/>
    </source>
</evidence>
<evidence type="ECO:0000313" key="7">
    <source>
        <dbReference type="EMBL" id="OUM20398.1"/>
    </source>
</evidence>
<proteinExistence type="predicted"/>
<feature type="transmembrane region" description="Helical" evidence="6">
    <location>
        <begin position="30"/>
        <end position="49"/>
    </location>
</feature>
<gene>
    <name evidence="7" type="ORF">CBW42_06040</name>
</gene>
<keyword evidence="5 6" id="KW-0472">Membrane</keyword>